<dbReference type="GO" id="GO:0008270">
    <property type="term" value="F:zinc ion binding"/>
    <property type="evidence" value="ECO:0007669"/>
    <property type="project" value="UniProtKB-KW"/>
</dbReference>
<reference evidence="4" key="1">
    <citation type="journal article" date="2011" name="PLoS Biol.">
        <title>Gene gain and loss during evolution of obligate parasitism in the white rust pathogen of Arabidopsis thaliana.</title>
        <authorList>
            <person name="Kemen E."/>
            <person name="Gardiner A."/>
            <person name="Schultz-Larsen T."/>
            <person name="Kemen A.C."/>
            <person name="Balmuth A.L."/>
            <person name="Robert-Seilaniantz A."/>
            <person name="Bailey K."/>
            <person name="Holub E."/>
            <person name="Studholme D.J."/>
            <person name="Maclean D."/>
            <person name="Jones J.D."/>
        </authorList>
    </citation>
    <scope>NUCLEOTIDE SEQUENCE</scope>
</reference>
<protein>
    <submittedName>
        <fullName evidence="4">Transposon protein putative</fullName>
    </submittedName>
</protein>
<evidence type="ECO:0000256" key="2">
    <source>
        <dbReference type="SAM" id="Coils"/>
    </source>
</evidence>
<dbReference type="InterPro" id="IPR018289">
    <property type="entry name" value="MULE_transposase_dom"/>
</dbReference>
<dbReference type="HOGENOM" id="CLU_567926_0_0_1"/>
<evidence type="ECO:0000256" key="1">
    <source>
        <dbReference type="PROSITE-ProRule" id="PRU00325"/>
    </source>
</evidence>
<accession>F0X016</accession>
<dbReference type="PROSITE" id="PS50966">
    <property type="entry name" value="ZF_SWIM"/>
    <property type="match status" value="1"/>
</dbReference>
<dbReference type="InterPro" id="IPR007527">
    <property type="entry name" value="Znf_SWIM"/>
</dbReference>
<reference evidence="4" key="2">
    <citation type="submission" date="2011-02" db="EMBL/GenBank/DDBJ databases">
        <authorList>
            <person name="MacLean D."/>
        </authorList>
    </citation>
    <scope>NUCLEOTIDE SEQUENCE</scope>
</reference>
<name>F0X016_9STRA</name>
<sequence length="530" mass="59440">MVLQAFRYTVEHVAGNENVWGDLLSRWSRPKCNTERVSGKFCTVSVVSNMSSLETTDFEWPSVKETREIQERALAVLHKAPNYTKDAVKLVWVDAQGRTWIPDSAVDLQQRLCVIAHAGAEGHLGDATTYDILAKNVVWKSMKVDVHKFVNKCLQCLVVHEHDINEQPKAHIQNLQQTIDALDKQVSETAKKKNEAARQRHEQKHGVHAVNFEIGDFVLSGNVTRRGNKLILHGKGPYRVVATINGWTINMDGTFMKHSSGGTLLVACLRNSNNDIQIVAVAWVSGETKENWSWFLDHLLKTITRPAFIISDRDKGLIPALKQAVEGMEAVDKKKWAAAYSPCAHFGTMTSNNVESVNSALMAAREEPLLDCLMTIEKYLIGKWVEFIGKVTKCGQLTDYAEKTFVGKRLARGFDGMEVFSQSSSSFSVKVKRDGQLLTEYAIERDKASDPCSCGYFQYMDAPCIHVVTSLKHINNVSILGEFIGTSWTTAVYKQAYNPLFKMTPTDRRMSSSASSIISRRQSHRSETFD</sequence>
<keyword evidence="1" id="KW-0862">Zinc</keyword>
<keyword evidence="1" id="KW-0863">Zinc-finger</keyword>
<evidence type="ECO:0000313" key="4">
    <source>
        <dbReference type="EMBL" id="CCA27098.1"/>
    </source>
</evidence>
<dbReference type="InterPro" id="IPR041588">
    <property type="entry name" value="Integrase_H2C2"/>
</dbReference>
<dbReference type="Gene3D" id="1.10.340.70">
    <property type="match status" value="1"/>
</dbReference>
<dbReference type="PANTHER" id="PTHR31973">
    <property type="entry name" value="POLYPROTEIN, PUTATIVE-RELATED"/>
    <property type="match status" value="1"/>
</dbReference>
<evidence type="ECO:0000259" key="3">
    <source>
        <dbReference type="PROSITE" id="PS50966"/>
    </source>
</evidence>
<gene>
    <name evidence="4" type="primary">AlNc14C455G11758</name>
    <name evidence="4" type="ORF">ALNC14_132420</name>
</gene>
<keyword evidence="1" id="KW-0479">Metal-binding</keyword>
<proteinExistence type="predicted"/>
<dbReference type="Pfam" id="PF10551">
    <property type="entry name" value="MULE"/>
    <property type="match status" value="1"/>
</dbReference>
<feature type="domain" description="SWIM-type" evidence="3">
    <location>
        <begin position="437"/>
        <end position="475"/>
    </location>
</feature>
<dbReference type="Pfam" id="PF04434">
    <property type="entry name" value="SWIM"/>
    <property type="match status" value="1"/>
</dbReference>
<keyword evidence="2" id="KW-0175">Coiled coil</keyword>
<feature type="coiled-coil region" evidence="2">
    <location>
        <begin position="172"/>
        <end position="199"/>
    </location>
</feature>
<dbReference type="PANTHER" id="PTHR31973:SF187">
    <property type="entry name" value="MUTATOR TRANSPOSASE MUDRA PROTEIN"/>
    <property type="match status" value="1"/>
</dbReference>
<dbReference type="Pfam" id="PF17921">
    <property type="entry name" value="Integrase_H2C2"/>
    <property type="match status" value="1"/>
</dbReference>
<dbReference type="EMBL" id="FR824498">
    <property type="protein sequence ID" value="CCA27098.1"/>
    <property type="molecule type" value="Genomic_DNA"/>
</dbReference>
<dbReference type="AlphaFoldDB" id="F0X016"/>
<organism evidence="4">
    <name type="scientific">Albugo laibachii Nc14</name>
    <dbReference type="NCBI Taxonomy" id="890382"/>
    <lineage>
        <taxon>Eukaryota</taxon>
        <taxon>Sar</taxon>
        <taxon>Stramenopiles</taxon>
        <taxon>Oomycota</taxon>
        <taxon>Peronosporomycetes</taxon>
        <taxon>Albuginales</taxon>
        <taxon>Albuginaceae</taxon>
        <taxon>Albugo</taxon>
    </lineage>
</organism>